<feature type="compositionally biased region" description="Polar residues" evidence="1">
    <location>
        <begin position="30"/>
        <end position="50"/>
    </location>
</feature>
<keyword evidence="3" id="KW-1185">Reference proteome</keyword>
<organism evidence="2 3">
    <name type="scientific">Macrophomina phaseolina</name>
    <dbReference type="NCBI Taxonomy" id="35725"/>
    <lineage>
        <taxon>Eukaryota</taxon>
        <taxon>Fungi</taxon>
        <taxon>Dikarya</taxon>
        <taxon>Ascomycota</taxon>
        <taxon>Pezizomycotina</taxon>
        <taxon>Dothideomycetes</taxon>
        <taxon>Dothideomycetes incertae sedis</taxon>
        <taxon>Botryosphaeriales</taxon>
        <taxon>Botryosphaeriaceae</taxon>
        <taxon>Macrophomina</taxon>
    </lineage>
</organism>
<dbReference type="Proteomes" id="UP000774617">
    <property type="component" value="Unassembled WGS sequence"/>
</dbReference>
<feature type="region of interest" description="Disordered" evidence="1">
    <location>
        <begin position="300"/>
        <end position="329"/>
    </location>
</feature>
<feature type="compositionally biased region" description="Low complexity" evidence="1">
    <location>
        <begin position="697"/>
        <end position="708"/>
    </location>
</feature>
<feature type="compositionally biased region" description="Polar residues" evidence="1">
    <location>
        <begin position="88"/>
        <end position="116"/>
    </location>
</feature>
<dbReference type="EMBL" id="JAGTJR010000003">
    <property type="protein sequence ID" value="KAH7062285.1"/>
    <property type="molecule type" value="Genomic_DNA"/>
</dbReference>
<feature type="region of interest" description="Disordered" evidence="1">
    <location>
        <begin position="654"/>
        <end position="795"/>
    </location>
</feature>
<feature type="compositionally biased region" description="Pro residues" evidence="1">
    <location>
        <begin position="61"/>
        <end position="85"/>
    </location>
</feature>
<evidence type="ECO:0000256" key="1">
    <source>
        <dbReference type="SAM" id="MobiDB-lite"/>
    </source>
</evidence>
<feature type="region of interest" description="Disordered" evidence="1">
    <location>
        <begin position="204"/>
        <end position="257"/>
    </location>
</feature>
<feature type="compositionally biased region" description="Polar residues" evidence="1">
    <location>
        <begin position="210"/>
        <end position="226"/>
    </location>
</feature>
<feature type="compositionally biased region" description="Pro residues" evidence="1">
    <location>
        <begin position="230"/>
        <end position="252"/>
    </location>
</feature>
<feature type="compositionally biased region" description="Low complexity" evidence="1">
    <location>
        <begin position="417"/>
        <end position="427"/>
    </location>
</feature>
<name>A0ABQ8GQT7_9PEZI</name>
<feature type="compositionally biased region" description="Pro residues" evidence="1">
    <location>
        <begin position="1012"/>
        <end position="1034"/>
    </location>
</feature>
<feature type="region of interest" description="Disordered" evidence="1">
    <location>
        <begin position="839"/>
        <end position="859"/>
    </location>
</feature>
<feature type="compositionally biased region" description="Polar residues" evidence="1">
    <location>
        <begin position="575"/>
        <end position="586"/>
    </location>
</feature>
<proteinExistence type="predicted"/>
<evidence type="ECO:0000313" key="3">
    <source>
        <dbReference type="Proteomes" id="UP000774617"/>
    </source>
</evidence>
<feature type="compositionally biased region" description="Basic and acidic residues" evidence="1">
    <location>
        <begin position="742"/>
        <end position="751"/>
    </location>
</feature>
<feature type="region of interest" description="Disordered" evidence="1">
    <location>
        <begin position="1109"/>
        <end position="1131"/>
    </location>
</feature>
<feature type="region of interest" description="Disordered" evidence="1">
    <location>
        <begin position="1"/>
        <end position="117"/>
    </location>
</feature>
<feature type="compositionally biased region" description="Basic and acidic residues" evidence="1">
    <location>
        <begin position="428"/>
        <end position="440"/>
    </location>
</feature>
<feature type="compositionally biased region" description="Polar residues" evidence="1">
    <location>
        <begin position="657"/>
        <end position="679"/>
    </location>
</feature>
<feature type="compositionally biased region" description="Low complexity" evidence="1">
    <location>
        <begin position="51"/>
        <end position="60"/>
    </location>
</feature>
<gene>
    <name evidence="2" type="ORF">B0J12DRAFT_233013</name>
</gene>
<reference evidence="2 3" key="1">
    <citation type="journal article" date="2021" name="Nat. Commun.">
        <title>Genetic determinants of endophytism in the Arabidopsis root mycobiome.</title>
        <authorList>
            <person name="Mesny F."/>
            <person name="Miyauchi S."/>
            <person name="Thiergart T."/>
            <person name="Pickel B."/>
            <person name="Atanasova L."/>
            <person name="Karlsson M."/>
            <person name="Huettel B."/>
            <person name="Barry K.W."/>
            <person name="Haridas S."/>
            <person name="Chen C."/>
            <person name="Bauer D."/>
            <person name="Andreopoulos W."/>
            <person name="Pangilinan J."/>
            <person name="LaButti K."/>
            <person name="Riley R."/>
            <person name="Lipzen A."/>
            <person name="Clum A."/>
            <person name="Drula E."/>
            <person name="Henrissat B."/>
            <person name="Kohler A."/>
            <person name="Grigoriev I.V."/>
            <person name="Martin F.M."/>
            <person name="Hacquard S."/>
        </authorList>
    </citation>
    <scope>NUCLEOTIDE SEQUENCE [LARGE SCALE GENOMIC DNA]</scope>
    <source>
        <strain evidence="2 3">MPI-SDFR-AT-0080</strain>
    </source>
</reference>
<feature type="compositionally biased region" description="Basic and acidic residues" evidence="1">
    <location>
        <begin position="681"/>
        <end position="694"/>
    </location>
</feature>
<accession>A0ABQ8GQT7</accession>
<evidence type="ECO:0000313" key="2">
    <source>
        <dbReference type="EMBL" id="KAH7062285.1"/>
    </source>
</evidence>
<feature type="region of interest" description="Disordered" evidence="1">
    <location>
        <begin position="1008"/>
        <end position="1037"/>
    </location>
</feature>
<feature type="region of interest" description="Disordered" evidence="1">
    <location>
        <begin position="550"/>
        <end position="640"/>
    </location>
</feature>
<feature type="region of interest" description="Disordered" evidence="1">
    <location>
        <begin position="407"/>
        <end position="488"/>
    </location>
</feature>
<feature type="compositionally biased region" description="Low complexity" evidence="1">
    <location>
        <begin position="774"/>
        <end position="795"/>
    </location>
</feature>
<protein>
    <submittedName>
        <fullName evidence="2">Uncharacterized protein</fullName>
    </submittedName>
</protein>
<comment type="caution">
    <text evidence="2">The sequence shown here is derived from an EMBL/GenBank/DDBJ whole genome shotgun (WGS) entry which is preliminary data.</text>
</comment>
<feature type="compositionally biased region" description="Low complexity" evidence="1">
    <location>
        <begin position="550"/>
        <end position="562"/>
    </location>
</feature>
<sequence>MDFERASQPLMTPMQVTYNNPPIPPPYGPVNTQRQQTWAPTMQSNMTASAPQQQQGFSSMFPPPPPPPPKPHQYSTHPPPLPPRPGTQGASPNQTSTWSRPPEQTAQIVSNSQDTPPSAHHIYRKYGHVMQGTSGAPLNAFTPTNPSYGHRFTTDHQQPSPWSQPVQATHQHIHSPIPQQHAWQEPTVDQQLVSPIQQPAQPYAPTQTPVNQMPAPSSHIFQSPATHTPPAVPSVSPPPYNYAYPPPPPGRPPQSDLYGRENVSDMAQEQIQRPCSIGNNPYNPPVSPPIPTVSPLVSRQGSLVSQPGRGNERQDTVSSISTGPVHERHNTVPSISTAVVDMPATPKVESSGSIDLQSGSIATGGGVAGTSASALGFGGPGGWEYYAPLEGDTEDVEEDLGKNGAKYGMKKQEDEPVSPVELPSEPVMVKEEVAAPKREGDTEEEGIYELPADSSMGDTIRPAASSDKGEKGPASSETTVLPKPNTRYNRIPRSQDLIPDLGPWYASSLERYIAMLKQEAYAGSDEQRMTAFMEFVAMESQIRGIPYYTQLPGQTQDQTPDQGQKKPKLPLDIPSPNTGETATEDIQYSPGGRPILRTKATEHRGPNEVETEVVQDGQPSYKPFRRATTDVDSEGSTQQAVPALNSITSDIAEKASQPASVATSYQSQYKPYTPGTPTVETIRKESFPRRESFPHRSSVSSPTATPPVGKHEHAETFFPAPLALRAKRDRTSTPPASASKADPPHAEEDRPSTTPALPYPTTSSWTPPPPLPPSTGTRTTSHPSTPPLSTSSSQTGLARLKALLTNPAHPVPLNPLTQQTLSALPSLATTRAHITSLRETFDKSSPEQPSPLPVPGSTTTSAAVTRAQTLFATLASERSEMQTLNDMAFESHEITYPELLARDEALKREEVERVAAAAEGAGADEAKAYARWEADVFASVYERVREEVDRGVDGLAVVEDVGAGAIAAWTAAEDEGEEDAAPASGLVKINARTGEVIVVDGLAPAGGGDVPTLPPASNAPPPPKKVQRMKPPPSVESTAASLRTLNESTRALLALHTHISARHTLLADAVAERDARYARAQVAPLEFLVAFDDLENPAAAAAAAASTVKAPKANAGGGDAEGKAAAEAAAEQDDTRKKLCDLKRHFTSARLAAAARAAAEEEVRARQTWQRVEGWMGAGVGVVTETICEIASSVREVEKEGVQGGEERSEVRGLLDRAEAVVKRLAGEAEELVRAFYEAEVLLNEAEFAVSVQEARVAVFEKAVEARRKEGWEKEAENVIGKLRAEKRKEDGVLKEELDGRLNKVGEEQREKAVRAIRRVRAKVVGREEFEEEDRIVGWVT</sequence>